<dbReference type="EMBL" id="JAGGLU010000013">
    <property type="protein sequence ID" value="MBP2058729.1"/>
    <property type="molecule type" value="Genomic_DNA"/>
</dbReference>
<dbReference type="Gene3D" id="3.30.950.30">
    <property type="entry name" value="Schlafen, AAA domain"/>
    <property type="match status" value="1"/>
</dbReference>
<comment type="caution">
    <text evidence="2">The sequence shown here is derived from an EMBL/GenBank/DDBJ whole genome shotgun (WGS) entry which is preliminary data.</text>
</comment>
<dbReference type="RefSeq" id="WP_209687449.1">
    <property type="nucleotide sequence ID" value="NZ_JAGGLU010000013.1"/>
</dbReference>
<reference evidence="2 3" key="1">
    <citation type="submission" date="2021-03" db="EMBL/GenBank/DDBJ databases">
        <title>Genomic Encyclopedia of Type Strains, Phase IV (KMG-IV): sequencing the most valuable type-strain genomes for metagenomic binning, comparative biology and taxonomic classification.</title>
        <authorList>
            <person name="Goeker M."/>
        </authorList>
    </citation>
    <scope>NUCLEOTIDE SEQUENCE [LARGE SCALE GENOMIC DNA]</scope>
    <source>
        <strain evidence="2 3">DSM 101872</strain>
    </source>
</reference>
<dbReference type="Proteomes" id="UP001519292">
    <property type="component" value="Unassembled WGS sequence"/>
</dbReference>
<dbReference type="Gene3D" id="3.30.565.60">
    <property type="match status" value="1"/>
</dbReference>
<dbReference type="PANTHER" id="PTHR30595:SF6">
    <property type="entry name" value="SCHLAFEN ALBA-2 DOMAIN-CONTAINING PROTEIN"/>
    <property type="match status" value="1"/>
</dbReference>
<evidence type="ECO:0000259" key="1">
    <source>
        <dbReference type="Pfam" id="PF04326"/>
    </source>
</evidence>
<evidence type="ECO:0000313" key="3">
    <source>
        <dbReference type="Proteomes" id="UP001519292"/>
    </source>
</evidence>
<organism evidence="2 3">
    <name type="scientific">Lactobacillus colini</name>
    <dbReference type="NCBI Taxonomy" id="1819254"/>
    <lineage>
        <taxon>Bacteria</taxon>
        <taxon>Bacillati</taxon>
        <taxon>Bacillota</taxon>
        <taxon>Bacilli</taxon>
        <taxon>Lactobacillales</taxon>
        <taxon>Lactobacillaceae</taxon>
        <taxon>Lactobacillus</taxon>
    </lineage>
</organism>
<dbReference type="InterPro" id="IPR038475">
    <property type="entry name" value="RecG_C_sf"/>
</dbReference>
<gene>
    <name evidence="2" type="ORF">J2Z60_001918</name>
</gene>
<name>A0ABS4MHA3_9LACO</name>
<dbReference type="Pfam" id="PF13749">
    <property type="entry name" value="HATPase_c_4"/>
    <property type="match status" value="1"/>
</dbReference>
<sequence>MNSSELLNLITNDNESETVEYKTGLRDAKTIGQYISALGNSALEANVPKAYLIWGVEDRTKKIVGTSFDPYLEKATIEGKKGQSKKSNIEFIFYLNKYIDPKLNLIWDTCEINGKKLVCLTIDVSHINQPLKFMGIDYIRVGSSNQKLNLFPEKERRIWESFESSKFELEFAKTGLSFKQLSEYLNLNFYIHHINEEINNDSALKSSLIHNNIVSQVGENLFNITNLGAYTFAKDLHQFTLLQDRSIFITRYRGNMKLDNASYNEVESTGIIVAFDKILKDIMDHIPYQENYDDGPRKDEYKFPKIAIRELLANALVHQDFTISGMRPMVEIFDNRVVFSNPGIPLIEPLRFLDVPPRSRNPELANILSKFYITESRGTGIDKVVYSLEKAHLPAIEILSKGTTATQVTIREKKSFKDLSATERNAAIYWDASLKYVNDLKINNASIRKSFGLNNKDTPTVSKAITSSIEAKLIKPYDENTSKRFMEYIPYWGISVQDGYQSLR</sequence>
<protein>
    <submittedName>
        <fullName evidence="2">HTH transcriptional regulator</fullName>
    </submittedName>
</protein>
<dbReference type="PANTHER" id="PTHR30595">
    <property type="entry name" value="GLPR-RELATED TRANSCRIPTIONAL REPRESSOR"/>
    <property type="match status" value="1"/>
</dbReference>
<feature type="domain" description="Schlafen AlbA-2" evidence="1">
    <location>
        <begin position="15"/>
        <end position="149"/>
    </location>
</feature>
<proteinExistence type="predicted"/>
<dbReference type="InterPro" id="IPR007421">
    <property type="entry name" value="Schlafen_AlbA_2_dom"/>
</dbReference>
<evidence type="ECO:0000313" key="2">
    <source>
        <dbReference type="EMBL" id="MBP2058729.1"/>
    </source>
</evidence>
<keyword evidence="3" id="KW-1185">Reference proteome</keyword>
<dbReference type="InterPro" id="IPR038461">
    <property type="entry name" value="Schlafen_AlbA_2_dom_sf"/>
</dbReference>
<accession>A0ABS4MHA3</accession>
<dbReference type="Pfam" id="PF04326">
    <property type="entry name" value="SLFN_AlbA_2"/>
    <property type="match status" value="1"/>
</dbReference>